<dbReference type="PANTHER" id="PTHR43060:SF15">
    <property type="entry name" value="3-HYDROXYISOBUTYRATE DEHYDROGENASE-LIKE 1, MITOCHONDRIAL-RELATED"/>
    <property type="match status" value="1"/>
</dbReference>
<dbReference type="InterPro" id="IPR006115">
    <property type="entry name" value="6PGDH_NADP-bd"/>
</dbReference>
<evidence type="ECO:0000256" key="1">
    <source>
        <dbReference type="ARBA" id="ARBA00023002"/>
    </source>
</evidence>
<dbReference type="RefSeq" id="WP_108854598.1">
    <property type="nucleotide sequence ID" value="NZ_OMOQ01000003.1"/>
</dbReference>
<evidence type="ECO:0000256" key="3">
    <source>
        <dbReference type="PIRSR" id="PIRSR000103-1"/>
    </source>
</evidence>
<dbReference type="Proteomes" id="UP000244924">
    <property type="component" value="Unassembled WGS sequence"/>
</dbReference>
<dbReference type="AlphaFoldDB" id="A0A2R8BMQ0"/>
<feature type="active site" evidence="3">
    <location>
        <position position="162"/>
    </location>
</feature>
<dbReference type="GO" id="GO:0050661">
    <property type="term" value="F:NADP binding"/>
    <property type="evidence" value="ECO:0007669"/>
    <property type="project" value="InterPro"/>
</dbReference>
<dbReference type="Pfam" id="PF14833">
    <property type="entry name" value="NAD_binding_11"/>
    <property type="match status" value="1"/>
</dbReference>
<evidence type="ECO:0000313" key="7">
    <source>
        <dbReference type="Proteomes" id="UP000244924"/>
    </source>
</evidence>
<protein>
    <submittedName>
        <fullName evidence="6">3-hydroxyisobutyrate dehydrogenase</fullName>
        <ecNumber evidence="6">1.1.1.31</ecNumber>
    </submittedName>
</protein>
<dbReference type="InterPro" id="IPR036291">
    <property type="entry name" value="NAD(P)-bd_dom_sf"/>
</dbReference>
<dbReference type="SUPFAM" id="SSF48179">
    <property type="entry name" value="6-phosphogluconate dehydrogenase C-terminal domain-like"/>
    <property type="match status" value="1"/>
</dbReference>
<dbReference type="EC" id="1.1.1.31" evidence="6"/>
<dbReference type="PIRSF" id="PIRSF000103">
    <property type="entry name" value="HIBADH"/>
    <property type="match status" value="1"/>
</dbReference>
<accession>A0A2R8BMQ0</accession>
<sequence length="265" mass="28003">MRRIGIAGCGRAARPFLDHLRKAGVAASGYGAALGPDTGETAAETFAAGIDTLILLPRDIAEAEALLFENEAFAKTAPDLCRIVISATLSPRYVRALRGRIAARITLIDAPFAGGARAISDARVSFFLGGPVEDLRHMAPIFDHLGRQAIRMGGFGTAMAAKVMNDFLAASSNAMTRIALDWAEAQGIDEARMIEMTGDTFAQTPAAFAQEIIEFMQPGSGGEFSVSTLIKDVECALDTALTSAHLTPPGAFETLFGSMKSRAIH</sequence>
<feature type="domain" description="6-phosphogluconate dehydrogenase NADP-binding" evidence="4">
    <location>
        <begin position="41"/>
        <end position="152"/>
    </location>
</feature>
<evidence type="ECO:0000259" key="5">
    <source>
        <dbReference type="Pfam" id="PF14833"/>
    </source>
</evidence>
<dbReference type="SUPFAM" id="SSF51735">
    <property type="entry name" value="NAD(P)-binding Rossmann-fold domains"/>
    <property type="match status" value="1"/>
</dbReference>
<gene>
    <name evidence="6" type="primary">mmsB_2</name>
    <name evidence="6" type="ORF">DEA8626_03673</name>
</gene>
<evidence type="ECO:0000256" key="2">
    <source>
        <dbReference type="ARBA" id="ARBA00023027"/>
    </source>
</evidence>
<feature type="domain" description="3-hydroxyisobutyrate dehydrogenase-like NAD-binding" evidence="5">
    <location>
        <begin position="156"/>
        <end position="242"/>
    </location>
</feature>
<dbReference type="InterPro" id="IPR013328">
    <property type="entry name" value="6PGD_dom2"/>
</dbReference>
<dbReference type="InterPro" id="IPR015815">
    <property type="entry name" value="HIBADH-related"/>
</dbReference>
<keyword evidence="1 6" id="KW-0560">Oxidoreductase</keyword>
<dbReference type="GO" id="GO:0008442">
    <property type="term" value="F:3-hydroxyisobutyrate dehydrogenase activity"/>
    <property type="evidence" value="ECO:0007669"/>
    <property type="project" value="UniProtKB-EC"/>
</dbReference>
<evidence type="ECO:0000313" key="6">
    <source>
        <dbReference type="EMBL" id="SPH24622.1"/>
    </source>
</evidence>
<dbReference type="OrthoDB" id="9812907at2"/>
<dbReference type="InterPro" id="IPR008927">
    <property type="entry name" value="6-PGluconate_DH-like_C_sf"/>
</dbReference>
<organism evidence="6 7">
    <name type="scientific">Albidovulum aquaemixtae</name>
    <dbReference type="NCBI Taxonomy" id="1542388"/>
    <lineage>
        <taxon>Bacteria</taxon>
        <taxon>Pseudomonadati</taxon>
        <taxon>Pseudomonadota</taxon>
        <taxon>Alphaproteobacteria</taxon>
        <taxon>Rhodobacterales</taxon>
        <taxon>Paracoccaceae</taxon>
        <taxon>Albidovulum</taxon>
    </lineage>
</organism>
<dbReference type="InterPro" id="IPR029154">
    <property type="entry name" value="HIBADH-like_NADP-bd"/>
</dbReference>
<reference evidence="6 7" key="1">
    <citation type="submission" date="2018-03" db="EMBL/GenBank/DDBJ databases">
        <authorList>
            <person name="Keele B.F."/>
        </authorList>
    </citation>
    <scope>NUCLEOTIDE SEQUENCE [LARGE SCALE GENOMIC DNA]</scope>
    <source>
        <strain evidence="6 7">CECT 8626</strain>
    </source>
</reference>
<keyword evidence="7" id="KW-1185">Reference proteome</keyword>
<dbReference type="Gene3D" id="3.40.50.720">
    <property type="entry name" value="NAD(P)-binding Rossmann-like Domain"/>
    <property type="match status" value="1"/>
</dbReference>
<dbReference type="Pfam" id="PF03446">
    <property type="entry name" value="NAD_binding_2"/>
    <property type="match status" value="1"/>
</dbReference>
<dbReference type="Gene3D" id="1.10.1040.10">
    <property type="entry name" value="N-(1-d-carboxylethyl)-l-norvaline Dehydrogenase, domain 2"/>
    <property type="match status" value="1"/>
</dbReference>
<name>A0A2R8BMQ0_9RHOB</name>
<dbReference type="PANTHER" id="PTHR43060">
    <property type="entry name" value="3-HYDROXYISOBUTYRATE DEHYDROGENASE-LIKE 1, MITOCHONDRIAL-RELATED"/>
    <property type="match status" value="1"/>
</dbReference>
<keyword evidence="2" id="KW-0520">NAD</keyword>
<evidence type="ECO:0000259" key="4">
    <source>
        <dbReference type="Pfam" id="PF03446"/>
    </source>
</evidence>
<dbReference type="EMBL" id="OMOQ01000003">
    <property type="protein sequence ID" value="SPH24622.1"/>
    <property type="molecule type" value="Genomic_DNA"/>
</dbReference>
<proteinExistence type="predicted"/>